<evidence type="ECO:0000259" key="1">
    <source>
        <dbReference type="SMART" id="SM00986"/>
    </source>
</evidence>
<dbReference type="PANTHER" id="PTHR42160:SF1">
    <property type="entry name" value="URACIL-DNA GLYCOSYLASE SUPERFAMILY PROTEIN"/>
    <property type="match status" value="1"/>
</dbReference>
<dbReference type="Pfam" id="PF03167">
    <property type="entry name" value="UDG"/>
    <property type="match status" value="1"/>
</dbReference>
<evidence type="ECO:0000313" key="3">
    <source>
        <dbReference type="Proteomes" id="UP000332515"/>
    </source>
</evidence>
<reference evidence="2 3" key="1">
    <citation type="submission" date="2019-09" db="EMBL/GenBank/DDBJ databases">
        <title>Segnochrobactrum spirostomi gen. nov., sp. nov., isolated from the ciliate Spirostomum cf. yagiui and description of a novel family, Segnochrobactraceae fam. nov. within the order Rhizobiales of the class Alphaproteobacteria.</title>
        <authorList>
            <person name="Akter S."/>
            <person name="Shazib S.U.A."/>
            <person name="Shin M.K."/>
        </authorList>
    </citation>
    <scope>NUCLEOTIDE SEQUENCE [LARGE SCALE GENOMIC DNA]</scope>
    <source>
        <strain evidence="2 3">Sp-1</strain>
    </source>
</reference>
<dbReference type="AlphaFoldDB" id="A0A6A7XZ71"/>
<dbReference type="PANTHER" id="PTHR42160">
    <property type="entry name" value="URACIL-DNA GLYCOSYLASE SUPERFAMILY PROTEIN"/>
    <property type="match status" value="1"/>
</dbReference>
<dbReference type="InterPro" id="IPR047124">
    <property type="entry name" value="HI_0220.2"/>
</dbReference>
<accession>A0A6A7XZ71</accession>
<dbReference type="EMBL" id="VWNA01000001">
    <property type="protein sequence ID" value="MQT11211.1"/>
    <property type="molecule type" value="Genomic_DNA"/>
</dbReference>
<keyword evidence="3" id="KW-1185">Reference proteome</keyword>
<evidence type="ECO:0000313" key="2">
    <source>
        <dbReference type="EMBL" id="MQT11211.1"/>
    </source>
</evidence>
<dbReference type="SUPFAM" id="SSF52141">
    <property type="entry name" value="Uracil-DNA glycosylase-like"/>
    <property type="match status" value="1"/>
</dbReference>
<gene>
    <name evidence="2" type="ORF">F0357_00665</name>
</gene>
<feature type="domain" description="Uracil-DNA glycosylase-like" evidence="1">
    <location>
        <begin position="30"/>
        <end position="192"/>
    </location>
</feature>
<dbReference type="InterPro" id="IPR036895">
    <property type="entry name" value="Uracil-DNA_glycosylase-like_sf"/>
</dbReference>
<dbReference type="InterPro" id="IPR005122">
    <property type="entry name" value="Uracil-DNA_glycosylase-like"/>
</dbReference>
<dbReference type="RefSeq" id="WP_153477632.1">
    <property type="nucleotide sequence ID" value="NZ_VWNA01000001.1"/>
</dbReference>
<proteinExistence type="predicted"/>
<dbReference type="SMART" id="SM00987">
    <property type="entry name" value="UreE_C"/>
    <property type="match status" value="1"/>
</dbReference>
<dbReference type="SMART" id="SM00986">
    <property type="entry name" value="UDG"/>
    <property type="match status" value="1"/>
</dbReference>
<comment type="caution">
    <text evidence="2">The sequence shown here is derived from an EMBL/GenBank/DDBJ whole genome shotgun (WGS) entry which is preliminary data.</text>
</comment>
<protein>
    <submittedName>
        <fullName evidence="2">Uracil-DNA glycosylase family protein</fullName>
    </submittedName>
</protein>
<organism evidence="2 3">
    <name type="scientific">Segnochrobactrum spirostomi</name>
    <dbReference type="NCBI Taxonomy" id="2608987"/>
    <lineage>
        <taxon>Bacteria</taxon>
        <taxon>Pseudomonadati</taxon>
        <taxon>Pseudomonadota</taxon>
        <taxon>Alphaproteobacteria</taxon>
        <taxon>Hyphomicrobiales</taxon>
        <taxon>Segnochrobactraceae</taxon>
        <taxon>Segnochrobactrum</taxon>
    </lineage>
</organism>
<sequence>MADLVRDITACRVCAVAPRGAPLPHEPRPVLRPSTTARICIVGQAPGTRVHASGTPFTDPSGDRLRAWLGVDSETFYDTRRIAIVPMGFCFPGLDAAGSDLPPRPECAPLWQARVFAAMPQLELIVAVGGYAQRFHIGRSATNVTSTVADWRAILARPGRPQVFPLPHPSWRNSGWLKRHPWFETELLPDLRATVARLLAGF</sequence>
<dbReference type="Proteomes" id="UP000332515">
    <property type="component" value="Unassembled WGS sequence"/>
</dbReference>
<name>A0A6A7XZ71_9HYPH</name>
<dbReference type="Gene3D" id="3.40.470.10">
    <property type="entry name" value="Uracil-DNA glycosylase-like domain"/>
    <property type="match status" value="1"/>
</dbReference>
<dbReference type="CDD" id="cd10033">
    <property type="entry name" value="UDG_like"/>
    <property type="match status" value="1"/>
</dbReference>